<feature type="transmembrane region" description="Helical" evidence="8">
    <location>
        <begin position="886"/>
        <end position="906"/>
    </location>
</feature>
<evidence type="ECO:0000313" key="10">
    <source>
        <dbReference type="Proteomes" id="UP000064967"/>
    </source>
</evidence>
<evidence type="ECO:0000256" key="4">
    <source>
        <dbReference type="ARBA" id="ARBA00022475"/>
    </source>
</evidence>
<feature type="transmembrane region" description="Helical" evidence="8">
    <location>
        <begin position="913"/>
        <end position="937"/>
    </location>
</feature>
<gene>
    <name evidence="9" type="ORF">AKJ09_05344</name>
</gene>
<dbReference type="RefSeq" id="WP_146649650.1">
    <property type="nucleotide sequence ID" value="NZ_CP012333.1"/>
</dbReference>
<dbReference type="Gene3D" id="3.30.2090.10">
    <property type="entry name" value="Multidrug efflux transporter AcrB TolC docking domain, DN and DC subdomains"/>
    <property type="match status" value="2"/>
</dbReference>
<feature type="transmembrane region" description="Helical" evidence="8">
    <location>
        <begin position="990"/>
        <end position="1017"/>
    </location>
</feature>
<dbReference type="SUPFAM" id="SSF82693">
    <property type="entry name" value="Multidrug efflux transporter AcrB pore domain, PN1, PN2, PC1 and PC2 subdomains"/>
    <property type="match status" value="2"/>
</dbReference>
<feature type="transmembrane region" description="Helical" evidence="8">
    <location>
        <begin position="363"/>
        <end position="383"/>
    </location>
</feature>
<dbReference type="PANTHER" id="PTHR32063:SF24">
    <property type="entry name" value="CATION EFFLUX SYSTEM (ACRB_ACRD_ACRF FAMILY)"/>
    <property type="match status" value="1"/>
</dbReference>
<evidence type="ECO:0000256" key="2">
    <source>
        <dbReference type="ARBA" id="ARBA00010942"/>
    </source>
</evidence>
<dbReference type="OrthoDB" id="9759330at2"/>
<comment type="similarity">
    <text evidence="2">Belongs to the resistance-nodulation-cell division (RND) (TC 2.A.6) family.</text>
</comment>
<reference evidence="9 10" key="1">
    <citation type="submission" date="2015-08" db="EMBL/GenBank/DDBJ databases">
        <authorList>
            <person name="Babu N.S."/>
            <person name="Beckwith C.J."/>
            <person name="Beseler K.G."/>
            <person name="Brison A."/>
            <person name="Carone J.V."/>
            <person name="Caskin T.P."/>
            <person name="Diamond M."/>
            <person name="Durham M.E."/>
            <person name="Foxe J.M."/>
            <person name="Go M."/>
            <person name="Henderson B.A."/>
            <person name="Jones I.B."/>
            <person name="McGettigan J.A."/>
            <person name="Micheletti S.J."/>
            <person name="Nasrallah M.E."/>
            <person name="Ortiz D."/>
            <person name="Piller C.R."/>
            <person name="Privatt S.R."/>
            <person name="Schneider S.L."/>
            <person name="Sharp S."/>
            <person name="Smith T.C."/>
            <person name="Stanton J.D."/>
            <person name="Ullery H.E."/>
            <person name="Wilson R.J."/>
            <person name="Serrano M.G."/>
            <person name="Buck G."/>
            <person name="Lee V."/>
            <person name="Wang Y."/>
            <person name="Carvalho R."/>
            <person name="Voegtly L."/>
            <person name="Shi R."/>
            <person name="Duckworth R."/>
            <person name="Johnson A."/>
            <person name="Loviza R."/>
            <person name="Walstead R."/>
            <person name="Shah Z."/>
            <person name="Kiflezghi M."/>
            <person name="Wade K."/>
            <person name="Ball S.L."/>
            <person name="Bradley K.W."/>
            <person name="Asai D.J."/>
            <person name="Bowman C.A."/>
            <person name="Russell D.A."/>
            <person name="Pope W.H."/>
            <person name="Jacobs-Sera D."/>
            <person name="Hendrix R.W."/>
            <person name="Hatfull G.F."/>
        </authorList>
    </citation>
    <scope>NUCLEOTIDE SEQUENCE [LARGE SCALE GENOMIC DNA]</scope>
    <source>
        <strain evidence="9 10">DSM 27648</strain>
    </source>
</reference>
<dbReference type="Proteomes" id="UP000064967">
    <property type="component" value="Chromosome"/>
</dbReference>
<feature type="transmembrane region" description="Helical" evidence="8">
    <location>
        <begin position="435"/>
        <end position="457"/>
    </location>
</feature>
<dbReference type="Pfam" id="PF00873">
    <property type="entry name" value="ACR_tran"/>
    <property type="match status" value="1"/>
</dbReference>
<dbReference type="SUPFAM" id="SSF82866">
    <property type="entry name" value="Multidrug efflux transporter AcrB transmembrane domain"/>
    <property type="match status" value="2"/>
</dbReference>
<dbReference type="EMBL" id="CP012333">
    <property type="protein sequence ID" value="AKU98680.1"/>
    <property type="molecule type" value="Genomic_DNA"/>
</dbReference>
<evidence type="ECO:0000256" key="8">
    <source>
        <dbReference type="SAM" id="Phobius"/>
    </source>
</evidence>
<evidence type="ECO:0000256" key="1">
    <source>
        <dbReference type="ARBA" id="ARBA00004651"/>
    </source>
</evidence>
<dbReference type="InterPro" id="IPR027463">
    <property type="entry name" value="AcrB_DN_DC_subdom"/>
</dbReference>
<dbReference type="STRING" id="1391654.AKJ09_05344"/>
<feature type="transmembrane region" description="Helical" evidence="8">
    <location>
        <begin position="861"/>
        <end position="880"/>
    </location>
</feature>
<evidence type="ECO:0000256" key="3">
    <source>
        <dbReference type="ARBA" id="ARBA00022448"/>
    </source>
</evidence>
<feature type="transmembrane region" description="Helical" evidence="8">
    <location>
        <begin position="337"/>
        <end position="356"/>
    </location>
</feature>
<dbReference type="InterPro" id="IPR001036">
    <property type="entry name" value="Acrflvin-R"/>
</dbReference>
<feature type="transmembrane region" description="Helical" evidence="8">
    <location>
        <begin position="957"/>
        <end position="978"/>
    </location>
</feature>
<dbReference type="Gene3D" id="3.30.70.1430">
    <property type="entry name" value="Multidrug efflux transporter AcrB pore domain"/>
    <property type="match status" value="2"/>
</dbReference>
<dbReference type="PATRIC" id="fig|1391654.3.peg.5413"/>
<dbReference type="Gene3D" id="3.30.70.1320">
    <property type="entry name" value="Multidrug efflux transporter AcrB pore domain like"/>
    <property type="match status" value="1"/>
</dbReference>
<dbReference type="InterPro" id="IPR004763">
    <property type="entry name" value="CusA-like"/>
</dbReference>
<proteinExistence type="inferred from homology"/>
<keyword evidence="10" id="KW-1185">Reference proteome</keyword>
<dbReference type="GO" id="GO:0005886">
    <property type="term" value="C:plasma membrane"/>
    <property type="evidence" value="ECO:0007669"/>
    <property type="project" value="UniProtKB-SubCell"/>
</dbReference>
<dbReference type="GO" id="GO:0042910">
    <property type="term" value="F:xenobiotic transmembrane transporter activity"/>
    <property type="evidence" value="ECO:0007669"/>
    <property type="project" value="TreeGrafter"/>
</dbReference>
<dbReference type="AlphaFoldDB" id="A0A0K1PYS3"/>
<keyword evidence="7 8" id="KW-0472">Membrane</keyword>
<evidence type="ECO:0000313" key="9">
    <source>
        <dbReference type="EMBL" id="AKU98680.1"/>
    </source>
</evidence>
<feature type="transmembrane region" description="Helical" evidence="8">
    <location>
        <begin position="469"/>
        <end position="495"/>
    </location>
</feature>
<feature type="transmembrane region" description="Helical" evidence="8">
    <location>
        <begin position="523"/>
        <end position="542"/>
    </location>
</feature>
<evidence type="ECO:0000256" key="6">
    <source>
        <dbReference type="ARBA" id="ARBA00022989"/>
    </source>
</evidence>
<dbReference type="Gene3D" id="3.30.70.1440">
    <property type="entry name" value="Multidrug efflux transporter AcrB pore domain"/>
    <property type="match status" value="1"/>
</dbReference>
<protein>
    <submittedName>
        <fullName evidence="9">Cobalt-zinc-cadmium resistance protein CzcA</fullName>
    </submittedName>
</protein>
<keyword evidence="6 8" id="KW-1133">Transmembrane helix</keyword>
<dbReference type="NCBIfam" id="TIGR00914">
    <property type="entry name" value="2A0601"/>
    <property type="match status" value="1"/>
</dbReference>
<sequence>MLEKLVALSIRSRKIVAGLLLVVLALGVVAARKLPIDALPDVSSVQVDLLTKCGGLSPVEVERTVTVPIEKALNGIPRSSSMRSVSRFGLSSVTVIFEDGTDLWWARQMILERVRQVQAELPASASIPELAPPSTGLGTIYKFVVQSNQHSPMQLRTLLDWEIGPRLRSVRGVVEVNPFGGELKQYQVDVDPQKLHARGLTLNDVIESLSAANVSVGGGYVEREGESFTISGSGLLKNEDEIGDVLVRSTKSGPSVLVKHIGEVKIGPALRYGVVTLDGHREAVSGLVMMLARANSRDVIYAVKQRMEEIKRDLPPGVTIDVLYDRADFVERTLSTVATNLVEGLVIVTIVLAVMLGTVRGALAVAIGIPASMAIALFGMHLFGVTGDLMSLGAIDFGFLVDGPIVILEGIIAGTAGRALVGKARAKAYSDVAKLVIKPVAFAVAIIMLVYVPLLTLEGVEGKMFRPMAITMACALFGALVFSVMFFPALLVLVVPPAHDHGPKWMEGLTELYARLVPLAVRYRWPVLAASFASLLGAGYAFSNAGAEFVPRIFEGDLVLALQRAPSISLEEARRLDLLAEKIVLGFPEARKALGQSGRAEMALDAVGNNNTDILVPLRPRKEWKSAQDLEGLSTLLKDKIETEVPSTFASVSQPIEDLTNQLIAGSRADVSIKIVGPDLDRLVEYSNKVGELVRGIEGTADLKIERIMGGPRIAATADRARMARYGVRVRNAFDVLAASREGVRVGEIYEDERRFDLRVFVPPSQPNAEALSELFVETDRGESIPIREVVSLEEGDGPSVVKRLDRERLIRVDVNLRGRDLVSWVSEARQKVTSGITLPTGYRIEWGGQFENFERASARLALVIPAVIAVILGMLFWMFGSLRPAFAVFLLVPFATTGGMLGLLVRGMPFSLPAAVGFIALGGVSVLNGVVIATATRRLMLEGLPVEHAVEAGAAQSVRAVLTTAAVAGLGFLPMALSSSAGSEVQRPLATVVIVGIFFSTALTLVVLPGLLAILLRGWTEPVVESDEEPEPLAAE</sequence>
<name>A0A0K1PYS3_9BACT</name>
<accession>A0A0K1PYS3</accession>
<evidence type="ECO:0000256" key="7">
    <source>
        <dbReference type="ARBA" id="ARBA00023136"/>
    </source>
</evidence>
<dbReference type="Gene3D" id="1.20.1640.10">
    <property type="entry name" value="Multidrug efflux transporter AcrB transmembrane domain"/>
    <property type="match status" value="2"/>
</dbReference>
<keyword evidence="4" id="KW-1003">Cell membrane</keyword>
<organism evidence="9 10">
    <name type="scientific">Labilithrix luteola</name>
    <dbReference type="NCBI Taxonomy" id="1391654"/>
    <lineage>
        <taxon>Bacteria</taxon>
        <taxon>Pseudomonadati</taxon>
        <taxon>Myxococcota</taxon>
        <taxon>Polyangia</taxon>
        <taxon>Polyangiales</taxon>
        <taxon>Labilitrichaceae</taxon>
        <taxon>Labilithrix</taxon>
    </lineage>
</organism>
<keyword evidence="5 8" id="KW-0812">Transmembrane</keyword>
<comment type="subcellular location">
    <subcellularLocation>
        <location evidence="1">Cell membrane</location>
        <topology evidence="1">Multi-pass membrane protein</topology>
    </subcellularLocation>
</comment>
<dbReference type="GO" id="GO:0008324">
    <property type="term" value="F:monoatomic cation transmembrane transporter activity"/>
    <property type="evidence" value="ECO:0007669"/>
    <property type="project" value="InterPro"/>
</dbReference>
<dbReference type="PRINTS" id="PR00702">
    <property type="entry name" value="ACRIFLAVINRP"/>
</dbReference>
<dbReference type="PANTHER" id="PTHR32063">
    <property type="match status" value="1"/>
</dbReference>
<keyword evidence="3" id="KW-0813">Transport</keyword>
<dbReference type="KEGG" id="llu:AKJ09_05344"/>
<evidence type="ECO:0000256" key="5">
    <source>
        <dbReference type="ARBA" id="ARBA00022692"/>
    </source>
</evidence>
<dbReference type="SUPFAM" id="SSF82714">
    <property type="entry name" value="Multidrug efflux transporter AcrB TolC docking domain, DN and DC subdomains"/>
    <property type="match status" value="2"/>
</dbReference>